<dbReference type="SUPFAM" id="SSF101790">
    <property type="entry name" value="Aminomethyltransferase beta-barrel domain"/>
    <property type="match status" value="1"/>
</dbReference>
<dbReference type="PANTHER" id="PTHR22602">
    <property type="entry name" value="TRANSFERASE CAF17, MITOCHONDRIAL-RELATED"/>
    <property type="match status" value="1"/>
</dbReference>
<dbReference type="Pfam" id="PF21130">
    <property type="entry name" value="YgfZ_barrel"/>
    <property type="match status" value="1"/>
</dbReference>
<evidence type="ECO:0000259" key="1">
    <source>
        <dbReference type="Pfam" id="PF21130"/>
    </source>
</evidence>
<dbReference type="NCBIfam" id="TIGR03317">
    <property type="entry name" value="ygfZ_signature"/>
    <property type="match status" value="1"/>
</dbReference>
<sequence>MITNKITKTVDSFSLETKYPMFFLKEWSIVSISGIDATMYLQNQLTIDIISLPKNTIQFCALCNVSGKVLTSLIIFKCKKKYFLFFRSSVKVIVIDELKKYAVFSKVLIVDEIEFYILGIIGKYSSIILEKCFNQKLNKKNYAYVLNKFIVINLSFFKLRYLIIVSKSSSLELLKNNFLINNYNILNDDKWLSIDIESGYPIIEIKNTGKFLPQALNLYALNGINYNKGCYKGQEIISITKFKRQNKRVLSWIISKEIIKDIKIGDILEVKKNKIWYNAGVVLTYIYIRNQFTWIQAVLNNKYCPSMSFRLKLHKSYIISINKTFL</sequence>
<dbReference type="InterPro" id="IPR045179">
    <property type="entry name" value="YgfZ/GcvT"/>
</dbReference>
<dbReference type="RefSeq" id="WP_367680871.1">
    <property type="nucleotide sequence ID" value="NZ_OZ060371.1"/>
</dbReference>
<dbReference type="InterPro" id="IPR048451">
    <property type="entry name" value="YgfZ_barrel"/>
</dbReference>
<dbReference type="EMBL" id="OZ060371">
    <property type="protein sequence ID" value="CAL4043531.1"/>
    <property type="molecule type" value="Genomic_DNA"/>
</dbReference>
<evidence type="ECO:0000313" key="2">
    <source>
        <dbReference type="EMBL" id="CAL4043531.1"/>
    </source>
</evidence>
<organism evidence="2">
    <name type="scientific">Buchnera aphidicola</name>
    <name type="common">Anoecia corni</name>
    <dbReference type="NCBI Taxonomy" id="2994477"/>
    <lineage>
        <taxon>Bacteria</taxon>
        <taxon>Pseudomonadati</taxon>
        <taxon>Pseudomonadota</taxon>
        <taxon>Gammaproteobacteria</taxon>
        <taxon>Enterobacterales</taxon>
        <taxon>Erwiniaceae</taxon>
        <taxon>Buchnera</taxon>
    </lineage>
</organism>
<dbReference type="AlphaFoldDB" id="A0AAT9IHH4"/>
<dbReference type="Gene3D" id="2.40.30.160">
    <property type="match status" value="1"/>
</dbReference>
<dbReference type="SUPFAM" id="SSF103025">
    <property type="entry name" value="Folate-binding domain"/>
    <property type="match status" value="1"/>
</dbReference>
<protein>
    <submittedName>
        <fullName evidence="2">tRNA-modifying protein YgfZ</fullName>
    </submittedName>
</protein>
<dbReference type="InterPro" id="IPR029043">
    <property type="entry name" value="GcvT/YgfZ_C"/>
</dbReference>
<dbReference type="PANTHER" id="PTHR22602:SF0">
    <property type="entry name" value="TRANSFERASE CAF17, MITOCHONDRIAL-RELATED"/>
    <property type="match status" value="1"/>
</dbReference>
<dbReference type="GO" id="GO:0016226">
    <property type="term" value="P:iron-sulfur cluster assembly"/>
    <property type="evidence" value="ECO:0007669"/>
    <property type="project" value="TreeGrafter"/>
</dbReference>
<feature type="domain" description="tRNA-modifying protein YgfZ-like beta-barrel" evidence="1">
    <location>
        <begin position="246"/>
        <end position="312"/>
    </location>
</feature>
<gene>
    <name evidence="2" type="primary">ygfZ</name>
    <name evidence="2" type="ORF">BUANCORI2928_335</name>
</gene>
<reference evidence="2" key="1">
    <citation type="submission" date="2024-06" db="EMBL/GenBank/DDBJ databases">
        <authorList>
            <person name="Manzano-Marin A."/>
            <person name="Manzano-Marin A."/>
            <person name="Alejandro Manzano Marin A."/>
        </authorList>
    </citation>
    <scope>NUCLEOTIDE SEQUENCE</scope>
    <source>
        <strain evidence="2">Ancorni-2928</strain>
    </source>
</reference>
<dbReference type="Gene3D" id="3.30.70.1400">
    <property type="entry name" value="Aminomethyltransferase beta-barrel domains"/>
    <property type="match status" value="1"/>
</dbReference>
<name>A0AAT9IHH4_9GAMM</name>
<dbReference type="Gene3D" id="3.30.70.1630">
    <property type="match status" value="1"/>
</dbReference>
<dbReference type="InterPro" id="IPR017703">
    <property type="entry name" value="YgfZ/GCV_T_CS"/>
</dbReference>
<dbReference type="NCBIfam" id="NF007110">
    <property type="entry name" value="PRK09559.1"/>
    <property type="match status" value="1"/>
</dbReference>
<accession>A0AAT9IHH4</accession>
<proteinExistence type="predicted"/>